<accession>A0A2M9CKB5</accession>
<sequence length="74" mass="8416">MDKQPVDFDAQSDDHWLEMTGNPDGSVSGAFKTTDPLEVGDEFVWDGSTFRITELRWRGKDGFLFEAEWVDSAE</sequence>
<name>A0A2M9CKB5_9MICO</name>
<gene>
    <name evidence="2" type="ORF">CLV46_1901</name>
</gene>
<dbReference type="RefSeq" id="WP_100364540.1">
    <property type="nucleotide sequence ID" value="NZ_PGFF01000001.1"/>
</dbReference>
<dbReference type="Proteomes" id="UP000228758">
    <property type="component" value="Unassembled WGS sequence"/>
</dbReference>
<feature type="region of interest" description="Disordered" evidence="1">
    <location>
        <begin position="1"/>
        <end position="31"/>
    </location>
</feature>
<dbReference type="EMBL" id="PGFF01000001">
    <property type="protein sequence ID" value="PJJ72334.1"/>
    <property type="molecule type" value="Genomic_DNA"/>
</dbReference>
<organism evidence="2 3">
    <name type="scientific">Diaminobutyricimonas aerilata</name>
    <dbReference type="NCBI Taxonomy" id="1162967"/>
    <lineage>
        <taxon>Bacteria</taxon>
        <taxon>Bacillati</taxon>
        <taxon>Actinomycetota</taxon>
        <taxon>Actinomycetes</taxon>
        <taxon>Micrococcales</taxon>
        <taxon>Microbacteriaceae</taxon>
        <taxon>Diaminobutyricimonas</taxon>
    </lineage>
</organism>
<evidence type="ECO:0000313" key="2">
    <source>
        <dbReference type="EMBL" id="PJJ72334.1"/>
    </source>
</evidence>
<reference evidence="2 3" key="1">
    <citation type="submission" date="2017-11" db="EMBL/GenBank/DDBJ databases">
        <title>Genomic Encyclopedia of Archaeal and Bacterial Type Strains, Phase II (KMG-II): From Individual Species to Whole Genera.</title>
        <authorList>
            <person name="Goeker M."/>
        </authorList>
    </citation>
    <scope>NUCLEOTIDE SEQUENCE [LARGE SCALE GENOMIC DNA]</scope>
    <source>
        <strain evidence="2 3">DSM 27393</strain>
    </source>
</reference>
<evidence type="ECO:0000256" key="1">
    <source>
        <dbReference type="SAM" id="MobiDB-lite"/>
    </source>
</evidence>
<comment type="caution">
    <text evidence="2">The sequence shown here is derived from an EMBL/GenBank/DDBJ whole genome shotgun (WGS) entry which is preliminary data.</text>
</comment>
<feature type="compositionally biased region" description="Basic and acidic residues" evidence="1">
    <location>
        <begin position="1"/>
        <end position="17"/>
    </location>
</feature>
<proteinExistence type="predicted"/>
<protein>
    <submittedName>
        <fullName evidence="2">Uncharacterized protein</fullName>
    </submittedName>
</protein>
<dbReference type="AlphaFoldDB" id="A0A2M9CKB5"/>
<evidence type="ECO:0000313" key="3">
    <source>
        <dbReference type="Proteomes" id="UP000228758"/>
    </source>
</evidence>
<keyword evidence="3" id="KW-1185">Reference proteome</keyword>